<dbReference type="SUPFAM" id="SSF57850">
    <property type="entry name" value="RING/U-box"/>
    <property type="match status" value="1"/>
</dbReference>
<dbReference type="InterPro" id="IPR001841">
    <property type="entry name" value="Znf_RING"/>
</dbReference>
<dbReference type="InterPro" id="IPR006642">
    <property type="entry name" value="Rad18_UBZ4"/>
</dbReference>
<comment type="similarity">
    <text evidence="4">Belongs to the RAD18 family.</text>
</comment>
<evidence type="ECO:0000256" key="13">
    <source>
        <dbReference type="ARBA" id="ARBA00023204"/>
    </source>
</evidence>
<dbReference type="GO" id="GO:0008270">
    <property type="term" value="F:zinc ion binding"/>
    <property type="evidence" value="ECO:0007669"/>
    <property type="project" value="UniProtKB-KW"/>
</dbReference>
<feature type="region of interest" description="Disordered" evidence="19">
    <location>
        <begin position="387"/>
        <end position="450"/>
    </location>
</feature>
<evidence type="ECO:0000256" key="5">
    <source>
        <dbReference type="ARBA" id="ARBA00012483"/>
    </source>
</evidence>
<dbReference type="GO" id="GO:0097505">
    <property type="term" value="C:Rad6-Rad18 complex"/>
    <property type="evidence" value="ECO:0007669"/>
    <property type="project" value="TreeGrafter"/>
</dbReference>
<feature type="region of interest" description="Disordered" evidence="19">
    <location>
        <begin position="127"/>
        <end position="146"/>
    </location>
</feature>
<dbReference type="GO" id="GO:0006513">
    <property type="term" value="P:protein monoubiquitination"/>
    <property type="evidence" value="ECO:0007669"/>
    <property type="project" value="InterPro"/>
</dbReference>
<dbReference type="EMBL" id="JAFDVH010000008">
    <property type="protein sequence ID" value="KAG7472475.1"/>
    <property type="molecule type" value="Genomic_DNA"/>
</dbReference>
<evidence type="ECO:0000313" key="24">
    <source>
        <dbReference type="Proteomes" id="UP001046870"/>
    </source>
</evidence>
<dbReference type="Gene3D" id="3.30.160.60">
    <property type="entry name" value="Classic Zinc Finger"/>
    <property type="match status" value="1"/>
</dbReference>
<dbReference type="GO" id="GO:0006281">
    <property type="term" value="P:DNA repair"/>
    <property type="evidence" value="ECO:0007669"/>
    <property type="project" value="UniProtKB-KW"/>
</dbReference>
<dbReference type="SMART" id="SM00513">
    <property type="entry name" value="SAP"/>
    <property type="match status" value="1"/>
</dbReference>
<evidence type="ECO:0000256" key="11">
    <source>
        <dbReference type="ARBA" id="ARBA00022833"/>
    </source>
</evidence>
<comment type="pathway">
    <text evidence="3">Protein modification; protein ubiquitination.</text>
</comment>
<keyword evidence="9 17" id="KW-0863">Zinc-finger</keyword>
<keyword evidence="7" id="KW-0479">Metal-binding</keyword>
<dbReference type="InterPro" id="IPR003034">
    <property type="entry name" value="SAP_dom"/>
</dbReference>
<evidence type="ECO:0000256" key="8">
    <source>
        <dbReference type="ARBA" id="ARBA00022763"/>
    </source>
</evidence>
<keyword evidence="8 18" id="KW-0227">DNA damage</keyword>
<feature type="domain" description="UBZ4-type" evidence="22">
    <location>
        <begin position="188"/>
        <end position="215"/>
    </location>
</feature>
<comment type="catalytic activity">
    <reaction evidence="1">
        <text>S-ubiquitinyl-[E2 ubiquitin-conjugating enzyme]-L-cysteine + [acceptor protein]-L-lysine = [E2 ubiquitin-conjugating enzyme]-L-cysteine + N(6)-ubiquitinyl-[acceptor protein]-L-lysine.</text>
        <dbReference type="EC" id="2.3.2.27"/>
    </reaction>
</comment>
<proteinExistence type="inferred from homology"/>
<dbReference type="PANTHER" id="PTHR14134:SF2">
    <property type="entry name" value="E3 UBIQUITIN-PROTEIN LIGASE RAD18"/>
    <property type="match status" value="1"/>
</dbReference>
<dbReference type="GO" id="GO:0006301">
    <property type="term" value="P:DNA damage tolerance"/>
    <property type="evidence" value="ECO:0007669"/>
    <property type="project" value="InterPro"/>
</dbReference>
<keyword evidence="11" id="KW-0862">Zinc</keyword>
<evidence type="ECO:0000256" key="16">
    <source>
        <dbReference type="ARBA" id="ARBA00082369"/>
    </source>
</evidence>
<feature type="domain" description="RING-type" evidence="20">
    <location>
        <begin position="22"/>
        <end position="61"/>
    </location>
</feature>
<evidence type="ECO:0000256" key="15">
    <source>
        <dbReference type="ARBA" id="ARBA00031783"/>
    </source>
</evidence>
<feature type="region of interest" description="Disordered" evidence="19">
    <location>
        <begin position="91"/>
        <end position="113"/>
    </location>
</feature>
<feature type="domain" description="SAP" evidence="21">
    <location>
        <begin position="235"/>
        <end position="269"/>
    </location>
</feature>
<dbReference type="PROSITE" id="PS00518">
    <property type="entry name" value="ZF_RING_1"/>
    <property type="match status" value="1"/>
</dbReference>
<keyword evidence="14" id="KW-0539">Nucleus</keyword>
<dbReference type="FunFam" id="3.30.40.10:FF:000172">
    <property type="entry name" value="E3 ubiquitin-protein ligase RAD18"/>
    <property type="match status" value="1"/>
</dbReference>
<keyword evidence="13 18" id="KW-0234">DNA repair</keyword>
<evidence type="ECO:0000256" key="9">
    <source>
        <dbReference type="ARBA" id="ARBA00022771"/>
    </source>
</evidence>
<evidence type="ECO:0000313" key="23">
    <source>
        <dbReference type="EMBL" id="KAG7472475.1"/>
    </source>
</evidence>
<evidence type="ECO:0000259" key="20">
    <source>
        <dbReference type="PROSITE" id="PS50089"/>
    </source>
</evidence>
<dbReference type="Pfam" id="PF02037">
    <property type="entry name" value="SAP"/>
    <property type="match status" value="1"/>
</dbReference>
<evidence type="ECO:0000256" key="14">
    <source>
        <dbReference type="ARBA" id="ARBA00023242"/>
    </source>
</evidence>
<dbReference type="OrthoDB" id="9049620at2759"/>
<protein>
    <recommendedName>
        <fullName evidence="5">RING-type E3 ubiquitin transferase</fullName>
        <ecNumber evidence="5">2.3.2.27</ecNumber>
    </recommendedName>
    <alternativeName>
        <fullName evidence="15 16">RING-type E3 ubiquitin transferase RAD18</fullName>
    </alternativeName>
</protein>
<gene>
    <name evidence="23" type="ORF">MATL_G00109300</name>
</gene>
<evidence type="ECO:0000256" key="18">
    <source>
        <dbReference type="PROSITE-ProRule" id="PRU01256"/>
    </source>
</evidence>
<dbReference type="Gene3D" id="3.30.40.10">
    <property type="entry name" value="Zinc/RING finger domain, C3HC4 (zinc finger)"/>
    <property type="match status" value="1"/>
</dbReference>
<evidence type="ECO:0000256" key="7">
    <source>
        <dbReference type="ARBA" id="ARBA00022723"/>
    </source>
</evidence>
<dbReference type="PROSITE" id="PS51908">
    <property type="entry name" value="ZF_UBZ4"/>
    <property type="match status" value="1"/>
</dbReference>
<dbReference type="AlphaFoldDB" id="A0A9D3Q2R7"/>
<keyword evidence="10" id="KW-0833">Ubl conjugation pathway</keyword>
<keyword evidence="6" id="KW-0808">Transferase</keyword>
<evidence type="ECO:0000256" key="3">
    <source>
        <dbReference type="ARBA" id="ARBA00004906"/>
    </source>
</evidence>
<dbReference type="SMART" id="SM00184">
    <property type="entry name" value="RING"/>
    <property type="match status" value="1"/>
</dbReference>
<evidence type="ECO:0000256" key="1">
    <source>
        <dbReference type="ARBA" id="ARBA00000900"/>
    </source>
</evidence>
<comment type="subcellular location">
    <subcellularLocation>
        <location evidence="2">Nucleus</location>
    </subcellularLocation>
</comment>
<name>A0A9D3Q2R7_MEGAT</name>
<dbReference type="GO" id="GO:0003697">
    <property type="term" value="F:single-stranded DNA binding"/>
    <property type="evidence" value="ECO:0007669"/>
    <property type="project" value="InterPro"/>
</dbReference>
<organism evidence="23 24">
    <name type="scientific">Megalops atlanticus</name>
    <name type="common">Tarpon</name>
    <name type="synonym">Clupea gigantea</name>
    <dbReference type="NCBI Taxonomy" id="7932"/>
    <lineage>
        <taxon>Eukaryota</taxon>
        <taxon>Metazoa</taxon>
        <taxon>Chordata</taxon>
        <taxon>Craniata</taxon>
        <taxon>Vertebrata</taxon>
        <taxon>Euteleostomi</taxon>
        <taxon>Actinopterygii</taxon>
        <taxon>Neopterygii</taxon>
        <taxon>Teleostei</taxon>
        <taxon>Elopiformes</taxon>
        <taxon>Megalopidae</taxon>
        <taxon>Megalops</taxon>
    </lineage>
</organism>
<dbReference type="GO" id="GO:0061630">
    <property type="term" value="F:ubiquitin protein ligase activity"/>
    <property type="evidence" value="ECO:0007669"/>
    <property type="project" value="UniProtKB-EC"/>
</dbReference>
<evidence type="ECO:0000256" key="2">
    <source>
        <dbReference type="ARBA" id="ARBA00004123"/>
    </source>
</evidence>
<dbReference type="GO" id="GO:0005634">
    <property type="term" value="C:nucleus"/>
    <property type="evidence" value="ECO:0007669"/>
    <property type="project" value="UniProtKB-SubCell"/>
</dbReference>
<dbReference type="PROSITE" id="PS50800">
    <property type="entry name" value="SAP"/>
    <property type="match status" value="1"/>
</dbReference>
<keyword evidence="12" id="KW-0238">DNA-binding</keyword>
<dbReference type="PANTHER" id="PTHR14134">
    <property type="entry name" value="E3 UBIQUITIN-PROTEIN LIGASE RAD18"/>
    <property type="match status" value="1"/>
</dbReference>
<sequence>MSLLPEQNLPTNLKNVDNLLRCPICFDYLNISMMAQQCSHTFCSLCIRKFLSYKSQCPVCNVAITELDLRNNRILDDIVRSFKASRQQLLQRSFDSPPIPSNTPSSSATYQRGPKREGTLLSHFLQKGPSSSLTQEPKPPPACEVKEHVAPEPPHVMVGAVDESHTPAAGQSSSSPPSTSGDVNSVVKVECPVCSVAISQQYINKHLDSCLARPEKKENLRSSLGKRKPLAKVVYTLLSMQELKRRLKEFNLSTQGSRDQLIRRHQDFVHMYNAQCDSLDPKSAEDIAKEVEKIEKTRSQMESKSKCPVFSSKSQTVEEIEAVNSNYRKEHSDEFSRLVAQVKSRWKVSRRAQIDLEVKEEGDDQKECASGTSSKDVISGTTLLASEISPDMASEETILKPEVIPRSPGAPTDKSVSRNMDNTPRGKRKAFCSSEDLPQDARSCKQARQR</sequence>
<dbReference type="Pfam" id="PF13923">
    <property type="entry name" value="zf-C3HC4_2"/>
    <property type="match status" value="1"/>
</dbReference>
<dbReference type="InterPro" id="IPR039577">
    <property type="entry name" value="Rad18"/>
</dbReference>
<dbReference type="FunFam" id="3.30.160.60:FF:000331">
    <property type="entry name" value="E3 ubiquitin-protein ligase RAD18"/>
    <property type="match status" value="1"/>
</dbReference>
<accession>A0A9D3Q2R7</accession>
<dbReference type="SMART" id="SM00734">
    <property type="entry name" value="ZnF_Rad18"/>
    <property type="match status" value="1"/>
</dbReference>
<evidence type="ECO:0000256" key="6">
    <source>
        <dbReference type="ARBA" id="ARBA00022679"/>
    </source>
</evidence>
<evidence type="ECO:0000256" key="4">
    <source>
        <dbReference type="ARBA" id="ARBA00009506"/>
    </source>
</evidence>
<dbReference type="EC" id="2.3.2.27" evidence="5"/>
<dbReference type="InterPro" id="IPR017907">
    <property type="entry name" value="Znf_RING_CS"/>
</dbReference>
<dbReference type="CDD" id="cd16529">
    <property type="entry name" value="RING-HC_RAD18"/>
    <property type="match status" value="1"/>
</dbReference>
<dbReference type="PROSITE" id="PS50089">
    <property type="entry name" value="ZF_RING_2"/>
    <property type="match status" value="1"/>
</dbReference>
<evidence type="ECO:0000256" key="10">
    <source>
        <dbReference type="ARBA" id="ARBA00022786"/>
    </source>
</evidence>
<evidence type="ECO:0000259" key="22">
    <source>
        <dbReference type="PROSITE" id="PS51908"/>
    </source>
</evidence>
<dbReference type="InterPro" id="IPR013083">
    <property type="entry name" value="Znf_RING/FYVE/PHD"/>
</dbReference>
<reference evidence="23" key="1">
    <citation type="submission" date="2021-01" db="EMBL/GenBank/DDBJ databases">
        <authorList>
            <person name="Zahm M."/>
            <person name="Roques C."/>
            <person name="Cabau C."/>
            <person name="Klopp C."/>
            <person name="Donnadieu C."/>
            <person name="Jouanno E."/>
            <person name="Lampietro C."/>
            <person name="Louis A."/>
            <person name="Herpin A."/>
            <person name="Echchiki A."/>
            <person name="Berthelot C."/>
            <person name="Parey E."/>
            <person name="Roest-Crollius H."/>
            <person name="Braasch I."/>
            <person name="Postlethwait J."/>
            <person name="Bobe J."/>
            <person name="Montfort J."/>
            <person name="Bouchez O."/>
            <person name="Begum T."/>
            <person name="Mejri S."/>
            <person name="Adams A."/>
            <person name="Chen W.-J."/>
            <person name="Guiguen Y."/>
        </authorList>
    </citation>
    <scope>NUCLEOTIDE SEQUENCE</scope>
    <source>
        <strain evidence="23">YG-15Mar2019-1</strain>
        <tissue evidence="23">Brain</tissue>
    </source>
</reference>
<evidence type="ECO:0000256" key="12">
    <source>
        <dbReference type="ARBA" id="ARBA00023125"/>
    </source>
</evidence>
<evidence type="ECO:0000256" key="17">
    <source>
        <dbReference type="PROSITE-ProRule" id="PRU00175"/>
    </source>
</evidence>
<evidence type="ECO:0000256" key="19">
    <source>
        <dbReference type="SAM" id="MobiDB-lite"/>
    </source>
</evidence>
<dbReference type="Proteomes" id="UP001046870">
    <property type="component" value="Chromosome 8"/>
</dbReference>
<keyword evidence="24" id="KW-1185">Reference proteome</keyword>
<evidence type="ECO:0000259" key="21">
    <source>
        <dbReference type="PROSITE" id="PS50800"/>
    </source>
</evidence>
<comment type="caution">
    <text evidence="23">The sequence shown here is derived from an EMBL/GenBank/DDBJ whole genome shotgun (WGS) entry which is preliminary data.</text>
</comment>